<accession>A0A0C2BPJ5</accession>
<dbReference type="AlphaFoldDB" id="A0A0C2BPJ5"/>
<gene>
    <name evidence="1" type="ORF">TSA66_02475</name>
</gene>
<dbReference type="EMBL" id="JWJG01000028">
    <property type="protein sequence ID" value="KIF79946.1"/>
    <property type="molecule type" value="Genomic_DNA"/>
</dbReference>
<name>A0A0C2BPJ5_9BURK</name>
<evidence type="ECO:0000313" key="2">
    <source>
        <dbReference type="Proteomes" id="UP000031572"/>
    </source>
</evidence>
<dbReference type="OrthoDB" id="6161020at2"/>
<evidence type="ECO:0000313" key="1">
    <source>
        <dbReference type="EMBL" id="KIF79946.1"/>
    </source>
</evidence>
<protein>
    <recommendedName>
        <fullName evidence="3">DUF2795 domain-containing protein</fullName>
    </recommendedName>
</protein>
<keyword evidence="2" id="KW-1185">Reference proteome</keyword>
<dbReference type="STRING" id="709839.TSA66_02475"/>
<dbReference type="Pfam" id="PF11387">
    <property type="entry name" value="DUF2795"/>
    <property type="match status" value="1"/>
</dbReference>
<proteinExistence type="predicted"/>
<comment type="caution">
    <text evidence="1">The sequence shown here is derived from an EMBL/GenBank/DDBJ whole genome shotgun (WGS) entry which is preliminary data.</text>
</comment>
<sequence length="68" mass="7676">MSQINPIQLQKFLKGVDYPASKNTLFENAKKMGADENVCSSLEQLPDEQYEAPVDVSQALSKEQKKHH</sequence>
<dbReference type="Proteomes" id="UP000031572">
    <property type="component" value="Unassembled WGS sequence"/>
</dbReference>
<dbReference type="InterPro" id="IPR021527">
    <property type="entry name" value="DUF2795"/>
</dbReference>
<dbReference type="RefSeq" id="WP_040038855.1">
    <property type="nucleotide sequence ID" value="NZ_JWJG01000028.1"/>
</dbReference>
<reference evidence="1 2" key="1">
    <citation type="submission" date="2014-12" db="EMBL/GenBank/DDBJ databases">
        <title>Denitrispirillum autotrophicum gen. nov., sp. nov., Denitrifying, Facultatively Autotrophic Bacteria Isolated from Rice Paddy Soil.</title>
        <authorList>
            <person name="Ishii S."/>
            <person name="Ashida N."/>
            <person name="Ohno H."/>
            <person name="Otsuka S."/>
            <person name="Yokota A."/>
            <person name="Senoo K."/>
        </authorList>
    </citation>
    <scope>NUCLEOTIDE SEQUENCE [LARGE SCALE GENOMIC DNA]</scope>
    <source>
        <strain evidence="1 2">TSA66</strain>
    </source>
</reference>
<organism evidence="1 2">
    <name type="scientific">Noviherbaspirillum autotrophicum</name>
    <dbReference type="NCBI Taxonomy" id="709839"/>
    <lineage>
        <taxon>Bacteria</taxon>
        <taxon>Pseudomonadati</taxon>
        <taxon>Pseudomonadota</taxon>
        <taxon>Betaproteobacteria</taxon>
        <taxon>Burkholderiales</taxon>
        <taxon>Oxalobacteraceae</taxon>
        <taxon>Noviherbaspirillum</taxon>
    </lineage>
</organism>
<evidence type="ECO:0008006" key="3">
    <source>
        <dbReference type="Google" id="ProtNLM"/>
    </source>
</evidence>